<evidence type="ECO:0000313" key="4">
    <source>
        <dbReference type="Proteomes" id="UP000465221"/>
    </source>
</evidence>
<reference evidence="3" key="3">
    <citation type="submission" date="2021-01" db="EMBL/GenBank/DDBJ databases">
        <title>Pan-genome distribution and transcriptional activeness of fungal secondary metabolism genes in Aspergillus section Fumigati.</title>
        <authorList>
            <person name="Takahashi H."/>
            <person name="Umemura M."/>
            <person name="Ninomiya A."/>
            <person name="Kusuya Y."/>
            <person name="Urayama S."/>
            <person name="Shimizu M."/>
            <person name="Watanabe A."/>
            <person name="Kamei K."/>
            <person name="Yaguchi T."/>
            <person name="Hagiwara D."/>
        </authorList>
    </citation>
    <scope>NUCLEOTIDE SEQUENCE</scope>
    <source>
        <strain evidence="3">IFM 46973</strain>
    </source>
</reference>
<feature type="region of interest" description="Disordered" evidence="1">
    <location>
        <begin position="376"/>
        <end position="399"/>
    </location>
</feature>
<protein>
    <submittedName>
        <fullName evidence="2">Uncharacterized protein</fullName>
    </submittedName>
</protein>
<feature type="compositionally biased region" description="Polar residues" evidence="1">
    <location>
        <begin position="253"/>
        <end position="266"/>
    </location>
</feature>
<feature type="region of interest" description="Disordered" evidence="1">
    <location>
        <begin position="50"/>
        <end position="94"/>
    </location>
</feature>
<dbReference type="GeneID" id="66990442"/>
<dbReference type="EMBL" id="BLKC01000009">
    <property type="protein sequence ID" value="GFF27195.1"/>
    <property type="molecule type" value="Genomic_DNA"/>
</dbReference>
<comment type="caution">
    <text evidence="2">The sequence shown here is derived from an EMBL/GenBank/DDBJ whole genome shotgun (WGS) entry which is preliminary data.</text>
</comment>
<evidence type="ECO:0000313" key="2">
    <source>
        <dbReference type="EMBL" id="GFF27195.1"/>
    </source>
</evidence>
<accession>A0A8H3RJF4</accession>
<feature type="region of interest" description="Disordered" evidence="1">
    <location>
        <begin position="159"/>
        <end position="190"/>
    </location>
</feature>
<dbReference type="RefSeq" id="XP_043143858.1">
    <property type="nucleotide sequence ID" value="XM_043287923.1"/>
</dbReference>
<organism evidence="2 4">
    <name type="scientific">Aspergillus udagawae</name>
    <dbReference type="NCBI Taxonomy" id="91492"/>
    <lineage>
        <taxon>Eukaryota</taxon>
        <taxon>Fungi</taxon>
        <taxon>Dikarya</taxon>
        <taxon>Ascomycota</taxon>
        <taxon>Pezizomycotina</taxon>
        <taxon>Eurotiomycetes</taxon>
        <taxon>Eurotiomycetidae</taxon>
        <taxon>Eurotiales</taxon>
        <taxon>Aspergillaceae</taxon>
        <taxon>Aspergillus</taxon>
        <taxon>Aspergillus subgen. Fumigati</taxon>
    </lineage>
</organism>
<dbReference type="Proteomes" id="UP000036893">
    <property type="component" value="Unassembled WGS sequence"/>
</dbReference>
<dbReference type="EMBL" id="BBXM02000002">
    <property type="protein sequence ID" value="GIC86592.1"/>
    <property type="molecule type" value="Genomic_DNA"/>
</dbReference>
<feature type="compositionally biased region" description="Polar residues" evidence="1">
    <location>
        <begin position="281"/>
        <end position="299"/>
    </location>
</feature>
<feature type="compositionally biased region" description="Polar residues" evidence="1">
    <location>
        <begin position="602"/>
        <end position="616"/>
    </location>
</feature>
<feature type="compositionally biased region" description="Polar residues" evidence="1">
    <location>
        <begin position="484"/>
        <end position="496"/>
    </location>
</feature>
<proteinExistence type="predicted"/>
<dbReference type="AlphaFoldDB" id="A0A8H3RJF4"/>
<evidence type="ECO:0000313" key="3">
    <source>
        <dbReference type="EMBL" id="GIC86592.1"/>
    </source>
</evidence>
<feature type="region of interest" description="Disordered" evidence="1">
    <location>
        <begin position="467"/>
        <end position="499"/>
    </location>
</feature>
<feature type="region of interest" description="Disordered" evidence="1">
    <location>
        <begin position="595"/>
        <end position="618"/>
    </location>
</feature>
<name>A0A8H3RJF4_9EURO</name>
<gene>
    <name evidence="3" type="ORF">Aud_002966</name>
    <name evidence="2" type="ORF">IFM46972_02003</name>
</gene>
<reference evidence="2 4" key="2">
    <citation type="submission" date="2020-01" db="EMBL/GenBank/DDBJ databases">
        <title>Draft genome sequence of Aspergillus udagawae IFM 46972.</title>
        <authorList>
            <person name="Takahashi H."/>
            <person name="Yaguchi T."/>
        </authorList>
    </citation>
    <scope>NUCLEOTIDE SEQUENCE [LARGE SCALE GENOMIC DNA]</scope>
    <source>
        <strain evidence="2 4">IFM 46972</strain>
    </source>
</reference>
<evidence type="ECO:0000256" key="1">
    <source>
        <dbReference type="SAM" id="MobiDB-lite"/>
    </source>
</evidence>
<reference evidence="3" key="1">
    <citation type="journal article" date="2015" name="Genome Announc.">
        <title>Draft Genome Sequence of the Pathogenic Filamentous Fungus Aspergillus udagawae Strain IFM 46973T.</title>
        <authorList>
            <person name="Kusuya Y."/>
            <person name="Takahashi-Nakaguchi A."/>
            <person name="Takahashi H."/>
            <person name="Yaguchi T."/>
        </authorList>
    </citation>
    <scope>NUCLEOTIDE SEQUENCE</scope>
    <source>
        <strain evidence="3">IFM 46973</strain>
    </source>
</reference>
<feature type="region of interest" description="Disordered" evidence="1">
    <location>
        <begin position="247"/>
        <end position="299"/>
    </location>
</feature>
<sequence>MSTTNQPSPRMFSRPTYHEHTMSAYPIPSYCAPRQGSMAQDNAHVSTCLSEDYRPRRRKQVTSSLSFMPPTVSRPEQLPDHTTTQSRRPADRTPVCISPFRSVRRMKEPFQLRLPGSPSLENITAAARESKAARPMSGNQTLRKWRSDMNLMASSLETFGLLPSPPLSDSRESRPSTSSTYFSPKPDSEMEAGERRMRHCGCISEFNSCDACDGARDKITKTEGKATQEPTNVHAAYSNLVKRCESDEGRFTPASTDSERTLSPSEFSDFELPEEGKASSCVVQGQRSRTGTVSSEGSSWMPSNLSYFERWLQGVPGTLDVKDERSKELNRRKCQIVQNSPPRLGRKHELEATDEAVILDLTSCSITKPKLVDISRQSSPAMSHTLPNTTQHPVPSTPDMRQQEISAFSPDTPLEMSDSGYVTHNSCYSPDEFLDDKESHYTDSISTHSEAASETIVCDKLVLKEGPSLSPAKPKPATRAESPPKSQTSPARSSNMSEKEERRWWDHEWTIEQLEQSVKDFPQNMLKLTSPVIMFLRQNNEKALIRPFRKIFPDVAENLLDCLCAVLIARNYVASLASTHRGTSSLSYRSTLSRLDTVPEKPSSTPATQFTPTSPSRIRDRVLGPRTAELRTDLDRIVDNLLFAVSGRPDEILKSAVLVLAQVLESKA</sequence>
<dbReference type="Proteomes" id="UP000465221">
    <property type="component" value="Unassembled WGS sequence"/>
</dbReference>